<feature type="domain" description="N-acetyltransferase" evidence="3">
    <location>
        <begin position="1"/>
        <end position="142"/>
    </location>
</feature>
<dbReference type="InterPro" id="IPR000182">
    <property type="entry name" value="GNAT_dom"/>
</dbReference>
<dbReference type="EMBL" id="CP121671">
    <property type="protein sequence ID" value="WFT75827.1"/>
    <property type="molecule type" value="Genomic_DNA"/>
</dbReference>
<dbReference type="Gene3D" id="3.40.630.30">
    <property type="match status" value="1"/>
</dbReference>
<protein>
    <submittedName>
        <fullName evidence="4">GNAT family N-acetyltransferase</fullName>
    </submittedName>
</protein>
<keyword evidence="5" id="KW-1185">Reference proteome</keyword>
<name>A0ABY8IZZ8_9BACI</name>
<evidence type="ECO:0000256" key="1">
    <source>
        <dbReference type="ARBA" id="ARBA00022679"/>
    </source>
</evidence>
<dbReference type="RefSeq" id="WP_283077790.1">
    <property type="nucleotide sequence ID" value="NZ_CP121671.1"/>
</dbReference>
<evidence type="ECO:0000313" key="5">
    <source>
        <dbReference type="Proteomes" id="UP001221597"/>
    </source>
</evidence>
<evidence type="ECO:0000313" key="4">
    <source>
        <dbReference type="EMBL" id="WFT75827.1"/>
    </source>
</evidence>
<dbReference type="CDD" id="cd04301">
    <property type="entry name" value="NAT_SF"/>
    <property type="match status" value="1"/>
</dbReference>
<dbReference type="PANTHER" id="PTHR43877">
    <property type="entry name" value="AMINOALKYLPHOSPHONATE N-ACETYLTRANSFERASE-RELATED-RELATED"/>
    <property type="match status" value="1"/>
</dbReference>
<organism evidence="4 5">
    <name type="scientific">Halobacillus naozhouensis</name>
    <dbReference type="NCBI Taxonomy" id="554880"/>
    <lineage>
        <taxon>Bacteria</taxon>
        <taxon>Bacillati</taxon>
        <taxon>Bacillota</taxon>
        <taxon>Bacilli</taxon>
        <taxon>Bacillales</taxon>
        <taxon>Bacillaceae</taxon>
        <taxon>Halobacillus</taxon>
    </lineage>
</organism>
<gene>
    <name evidence="4" type="ORF">P9989_05440</name>
</gene>
<evidence type="ECO:0000259" key="3">
    <source>
        <dbReference type="PROSITE" id="PS51186"/>
    </source>
</evidence>
<dbReference type="Pfam" id="PF00583">
    <property type="entry name" value="Acetyltransf_1"/>
    <property type="match status" value="1"/>
</dbReference>
<dbReference type="SUPFAM" id="SSF55729">
    <property type="entry name" value="Acyl-CoA N-acyltransferases (Nat)"/>
    <property type="match status" value="1"/>
</dbReference>
<dbReference type="Proteomes" id="UP001221597">
    <property type="component" value="Chromosome"/>
</dbReference>
<accession>A0ABY8IZZ8</accession>
<dbReference type="InterPro" id="IPR050832">
    <property type="entry name" value="Bact_Acetyltransf"/>
</dbReference>
<evidence type="ECO:0000256" key="2">
    <source>
        <dbReference type="ARBA" id="ARBA00023315"/>
    </source>
</evidence>
<reference evidence="4 5" key="1">
    <citation type="submission" date="2023-04" db="EMBL/GenBank/DDBJ databases">
        <title>Genome sequence of Halobacillus naozhouensis KACC 21980.</title>
        <authorList>
            <person name="Kim S."/>
            <person name="Heo J."/>
            <person name="Kwon S.-W."/>
        </authorList>
    </citation>
    <scope>NUCLEOTIDE SEQUENCE [LARGE SCALE GENOMIC DNA]</scope>
    <source>
        <strain evidence="4 5">KCTC 13234</strain>
    </source>
</reference>
<proteinExistence type="predicted"/>
<dbReference type="InterPro" id="IPR016181">
    <property type="entry name" value="Acyl_CoA_acyltransferase"/>
</dbReference>
<keyword evidence="2" id="KW-0012">Acyltransferase</keyword>
<sequence length="142" mass="16312">MIRNAVQQDAKDLAQLMETLGYPTTSIEMERRLAKILQDDIYHTFVYEEDDRLQGMIGFVFNVAYHTDDPHLRVIAFSVRETCQGQGIGRKLMEQTERWGQQHGANMIVLNSGNRSERSDAHQIYHHLGFGGTATGFYKKIH</sequence>
<keyword evidence="1" id="KW-0808">Transferase</keyword>
<dbReference type="PROSITE" id="PS51186">
    <property type="entry name" value="GNAT"/>
    <property type="match status" value="1"/>
</dbReference>